<dbReference type="GO" id="GO:0036297">
    <property type="term" value="P:interstrand cross-link repair"/>
    <property type="evidence" value="ECO:0007669"/>
    <property type="project" value="TreeGrafter"/>
</dbReference>
<evidence type="ECO:0000256" key="4">
    <source>
        <dbReference type="ARBA" id="ARBA00023204"/>
    </source>
</evidence>
<gene>
    <name evidence="9" type="ORF">IFR04_001342</name>
</gene>
<dbReference type="FunFam" id="3.40.50.12650:FF:000007">
    <property type="entry name" value="DNA cross-link repair 1A protein, variant"/>
    <property type="match status" value="1"/>
</dbReference>
<feature type="region of interest" description="Disordered" evidence="6">
    <location>
        <begin position="274"/>
        <end position="389"/>
    </location>
</feature>
<dbReference type="OrthoDB" id="262529at2759"/>
<dbReference type="Pfam" id="PF07522">
    <property type="entry name" value="DRMBL"/>
    <property type="match status" value="1"/>
</dbReference>
<keyword evidence="4" id="KW-0234">DNA repair</keyword>
<evidence type="ECO:0000259" key="7">
    <source>
        <dbReference type="Pfam" id="PF07522"/>
    </source>
</evidence>
<evidence type="ECO:0000313" key="9">
    <source>
        <dbReference type="EMBL" id="KAG4425423.1"/>
    </source>
</evidence>
<feature type="domain" description="DNA repair metallo-beta-lactamase" evidence="7">
    <location>
        <begin position="840"/>
        <end position="968"/>
    </location>
</feature>
<dbReference type="Proteomes" id="UP000664132">
    <property type="component" value="Unassembled WGS sequence"/>
</dbReference>
<dbReference type="AlphaFoldDB" id="A0A8H8BVQ6"/>
<accession>A0A8H8BVQ6</accession>
<feature type="region of interest" description="Disordered" evidence="6">
    <location>
        <begin position="1"/>
        <end position="86"/>
    </location>
</feature>
<keyword evidence="3" id="KW-0227">DNA damage</keyword>
<keyword evidence="10" id="KW-1185">Reference proteome</keyword>
<reference evidence="9" key="1">
    <citation type="submission" date="2021-02" db="EMBL/GenBank/DDBJ databases">
        <title>Genome sequence Cadophora malorum strain M34.</title>
        <authorList>
            <person name="Stefanovic E."/>
            <person name="Vu D."/>
            <person name="Scully C."/>
            <person name="Dijksterhuis J."/>
            <person name="Roader J."/>
            <person name="Houbraken J."/>
        </authorList>
    </citation>
    <scope>NUCLEOTIDE SEQUENCE</scope>
    <source>
        <strain evidence="9">M34</strain>
    </source>
</reference>
<dbReference type="InterPro" id="IPR011084">
    <property type="entry name" value="DRMBL"/>
</dbReference>
<dbReference type="EMBL" id="JAFJYH010000010">
    <property type="protein sequence ID" value="KAG4425423.1"/>
    <property type="molecule type" value="Genomic_DNA"/>
</dbReference>
<dbReference type="GO" id="GO:0006303">
    <property type="term" value="P:double-strand break repair via nonhomologous end joining"/>
    <property type="evidence" value="ECO:0007669"/>
    <property type="project" value="TreeGrafter"/>
</dbReference>
<dbReference type="SUPFAM" id="SSF56281">
    <property type="entry name" value="Metallo-hydrolase/oxidoreductase"/>
    <property type="match status" value="1"/>
</dbReference>
<keyword evidence="5" id="KW-0539">Nucleus</keyword>
<proteinExistence type="inferred from homology"/>
<name>A0A8H8BVQ6_9HELO</name>
<evidence type="ECO:0000313" key="10">
    <source>
        <dbReference type="Proteomes" id="UP000664132"/>
    </source>
</evidence>
<organism evidence="9 10">
    <name type="scientific">Cadophora malorum</name>
    <dbReference type="NCBI Taxonomy" id="108018"/>
    <lineage>
        <taxon>Eukaryota</taxon>
        <taxon>Fungi</taxon>
        <taxon>Dikarya</taxon>
        <taxon>Ascomycota</taxon>
        <taxon>Pezizomycotina</taxon>
        <taxon>Leotiomycetes</taxon>
        <taxon>Helotiales</taxon>
        <taxon>Ploettnerulaceae</taxon>
        <taxon>Cadophora</taxon>
    </lineage>
</organism>
<evidence type="ECO:0008006" key="11">
    <source>
        <dbReference type="Google" id="ProtNLM"/>
    </source>
</evidence>
<dbReference type="Pfam" id="PF12706">
    <property type="entry name" value="Lactamase_B_2"/>
    <property type="match status" value="1"/>
</dbReference>
<evidence type="ECO:0000256" key="5">
    <source>
        <dbReference type="ARBA" id="ARBA00023242"/>
    </source>
</evidence>
<evidence type="ECO:0000259" key="8">
    <source>
        <dbReference type="Pfam" id="PF12706"/>
    </source>
</evidence>
<feature type="compositionally biased region" description="Low complexity" evidence="6">
    <location>
        <begin position="20"/>
        <end position="51"/>
    </location>
</feature>
<dbReference type="FunFam" id="3.60.15.10:FF:000038">
    <property type="entry name" value="DNA cross-link repair protein pso2/snm1"/>
    <property type="match status" value="1"/>
</dbReference>
<dbReference type="InterPro" id="IPR001279">
    <property type="entry name" value="Metallo-B-lactamas"/>
</dbReference>
<feature type="compositionally biased region" description="Polar residues" evidence="6">
    <location>
        <begin position="176"/>
        <end position="185"/>
    </location>
</feature>
<dbReference type="InterPro" id="IPR036866">
    <property type="entry name" value="RibonucZ/Hydroxyglut_hydro"/>
</dbReference>
<feature type="compositionally biased region" description="Polar residues" evidence="6">
    <location>
        <begin position="52"/>
        <end position="76"/>
    </location>
</feature>
<evidence type="ECO:0000256" key="6">
    <source>
        <dbReference type="SAM" id="MobiDB-lite"/>
    </source>
</evidence>
<sequence length="1007" mass="110436">MFRNPRENITIDPTSTPIKPSTGRSPTPPGTSRTPLQPTAAATTMSTRSSTNPLTPRPSSKTNTPNLGKQSTSTKKPFSAKAPGKPNASILNFFKKVDGPVQDDSIFLSHGSKIANLKNLARDLSPVLAEADLDLYGDGEDRFNEAGGSVKKRKVSGENTPSAMGNDADFLEGSKENGTPETNGCTPPPLEIAAKPKPKPKKRSGPFLSDSDTDNEDENVAVQQIAVKAEEEELDTVVSNQPDSMNEVVEMESIDQEQIQENKPVVPAVKSVVTIKKSNSKHRQKIDVKEAQAKWEAMQPNTPPSDIEVPEESEGSAYGDGKKSKKKKKKKKSPKPDIKKESNGEGQGPKNAKKAPAVPALKKENTSVDEWEKFEDFEEFPDEDDEFGNGEEAVERRWMEEQARLEAGEGGEDGESFNGFDDEMMLDQPDEDDMTASCPICEASLAGISPDDATKHVNGCLDGNPIPLPDRTIAPVEKEGPKESKFFTPGASRFARKAAIPRPGQANPFEVGSTAAVPSSAFSKLMSGHAEDAAWANAAASEQKSRGKPAYQRTCPFYKIMPGCFICVDAFRYGAVQGCNAYFLSHFHSDHYIGLTSTWSHGPIYCSKVTGNLVKQQLRVDPKYVVSLDFEERFEVPGTQGVAITMIPANHCPGSSLFLFEKVIGKGANPKVQRILHCGDFRACPAHLAHPLLMPDVVDTISGKTKQQKIDVCYLDTTYLNPKYSFPSQEEVIKACADMCVSLKKERAEENDAWEVVKRERAGTGMTKFVQNATIKSEDDGIAMSIASSKDTKSRGRLLVVCGTYSIGKERICMGIARALDCKIWAPPGKLKICAALEDPELSSRLTSDPKEAQIHMQMLMEIRPETLQDYLNGYKPHFSRIVGFRPSGWNYRPPNSRFTVSPSIPTILHSASWRSSFSMAELTPQRGSTREASCFGVPYSEHSSFRELTMFVCALRIEKVVPTVNVGSAPGRAKMKSWIERWMAERRKNGPLKLGEGGEPKGEVRW</sequence>
<dbReference type="CDD" id="cd16273">
    <property type="entry name" value="SNM1A-1C-like_MBL-fold"/>
    <property type="match status" value="1"/>
</dbReference>
<dbReference type="GO" id="GO:0005634">
    <property type="term" value="C:nucleus"/>
    <property type="evidence" value="ECO:0007669"/>
    <property type="project" value="UniProtKB-SubCell"/>
</dbReference>
<evidence type="ECO:0000256" key="3">
    <source>
        <dbReference type="ARBA" id="ARBA00022763"/>
    </source>
</evidence>
<evidence type="ECO:0000256" key="1">
    <source>
        <dbReference type="ARBA" id="ARBA00004123"/>
    </source>
</evidence>
<dbReference type="Gene3D" id="3.60.15.10">
    <property type="entry name" value="Ribonuclease Z/Hydroxyacylglutathione hydrolase-like"/>
    <property type="match status" value="1"/>
</dbReference>
<dbReference type="PANTHER" id="PTHR23240">
    <property type="entry name" value="DNA CROSS-LINK REPAIR PROTEIN PSO2/SNM1-RELATED"/>
    <property type="match status" value="1"/>
</dbReference>
<dbReference type="GO" id="GO:0035312">
    <property type="term" value="F:5'-3' DNA exonuclease activity"/>
    <property type="evidence" value="ECO:0007669"/>
    <property type="project" value="TreeGrafter"/>
</dbReference>
<dbReference type="PANTHER" id="PTHR23240:SF6">
    <property type="entry name" value="DNA CROSS-LINK REPAIR 1A PROTEIN"/>
    <property type="match status" value="1"/>
</dbReference>
<dbReference type="Gene3D" id="3.40.50.12650">
    <property type="match status" value="1"/>
</dbReference>
<dbReference type="GO" id="GO:0003684">
    <property type="term" value="F:damaged DNA binding"/>
    <property type="evidence" value="ECO:0007669"/>
    <property type="project" value="TreeGrafter"/>
</dbReference>
<feature type="compositionally biased region" description="Basic residues" evidence="6">
    <location>
        <begin position="323"/>
        <end position="333"/>
    </location>
</feature>
<feature type="compositionally biased region" description="Acidic residues" evidence="6">
    <location>
        <begin position="367"/>
        <end position="389"/>
    </location>
</feature>
<comment type="similarity">
    <text evidence="2">Belongs to the DNA repair metallo-beta-lactamase (DRMBL) family.</text>
</comment>
<protein>
    <recommendedName>
        <fullName evidence="11">DRMBL-domain-containing protein</fullName>
    </recommendedName>
</protein>
<feature type="compositionally biased region" description="Basic and acidic residues" evidence="6">
    <location>
        <begin position="334"/>
        <end position="343"/>
    </location>
</feature>
<comment type="caution">
    <text evidence="9">The sequence shown here is derived from an EMBL/GenBank/DDBJ whole genome shotgun (WGS) entry which is preliminary data.</text>
</comment>
<feature type="region of interest" description="Disordered" evidence="6">
    <location>
        <begin position="143"/>
        <end position="219"/>
    </location>
</feature>
<evidence type="ECO:0000256" key="2">
    <source>
        <dbReference type="ARBA" id="ARBA00010304"/>
    </source>
</evidence>
<comment type="subcellular location">
    <subcellularLocation>
        <location evidence="1">Nucleus</location>
    </subcellularLocation>
</comment>
<feature type="domain" description="Metallo-beta-lactamase" evidence="8">
    <location>
        <begin position="579"/>
        <end position="698"/>
    </location>
</feature>